<keyword evidence="3" id="KW-1185">Reference proteome</keyword>
<name>A0AAW2FBM0_9HYME</name>
<feature type="compositionally biased region" description="Basic and acidic residues" evidence="1">
    <location>
        <begin position="20"/>
        <end position="37"/>
    </location>
</feature>
<proteinExistence type="predicted"/>
<accession>A0AAW2FBM0</accession>
<reference evidence="2 3" key="1">
    <citation type="submission" date="2023-03" db="EMBL/GenBank/DDBJ databases">
        <title>High recombination rates correlate with genetic variation in Cardiocondyla obscurior ants.</title>
        <authorList>
            <person name="Errbii M."/>
        </authorList>
    </citation>
    <scope>NUCLEOTIDE SEQUENCE [LARGE SCALE GENOMIC DNA]</scope>
    <source>
        <strain evidence="2">Alpha-2009</strain>
        <tissue evidence="2">Whole body</tissue>
    </source>
</reference>
<protein>
    <submittedName>
        <fullName evidence="2">Uncharacterized protein</fullName>
    </submittedName>
</protein>
<dbReference type="Proteomes" id="UP001430953">
    <property type="component" value="Unassembled WGS sequence"/>
</dbReference>
<evidence type="ECO:0000256" key="1">
    <source>
        <dbReference type="SAM" id="MobiDB-lite"/>
    </source>
</evidence>
<gene>
    <name evidence="2" type="ORF">PUN28_012018</name>
</gene>
<feature type="region of interest" description="Disordered" evidence="1">
    <location>
        <begin position="1"/>
        <end position="50"/>
    </location>
</feature>
<sequence>MMGLRKNHAARCARLTVHAVSREREEEEKEKQKQREKKDKKKEKKRERDRLHLLSALGQVLSSATTKCTNFYKVEFCRKVRHEKTFRRLRLLSYHASRSENT</sequence>
<dbReference type="AlphaFoldDB" id="A0AAW2FBM0"/>
<organism evidence="2 3">
    <name type="scientific">Cardiocondyla obscurior</name>
    <dbReference type="NCBI Taxonomy" id="286306"/>
    <lineage>
        <taxon>Eukaryota</taxon>
        <taxon>Metazoa</taxon>
        <taxon>Ecdysozoa</taxon>
        <taxon>Arthropoda</taxon>
        <taxon>Hexapoda</taxon>
        <taxon>Insecta</taxon>
        <taxon>Pterygota</taxon>
        <taxon>Neoptera</taxon>
        <taxon>Endopterygota</taxon>
        <taxon>Hymenoptera</taxon>
        <taxon>Apocrita</taxon>
        <taxon>Aculeata</taxon>
        <taxon>Formicoidea</taxon>
        <taxon>Formicidae</taxon>
        <taxon>Myrmicinae</taxon>
        <taxon>Cardiocondyla</taxon>
    </lineage>
</organism>
<feature type="compositionally biased region" description="Basic residues" evidence="1">
    <location>
        <begin position="1"/>
        <end position="11"/>
    </location>
</feature>
<evidence type="ECO:0000313" key="3">
    <source>
        <dbReference type="Proteomes" id="UP001430953"/>
    </source>
</evidence>
<dbReference type="EMBL" id="JADYXP020000012">
    <property type="protein sequence ID" value="KAL0112384.1"/>
    <property type="molecule type" value="Genomic_DNA"/>
</dbReference>
<evidence type="ECO:0000313" key="2">
    <source>
        <dbReference type="EMBL" id="KAL0112384.1"/>
    </source>
</evidence>
<comment type="caution">
    <text evidence="2">The sequence shown here is derived from an EMBL/GenBank/DDBJ whole genome shotgun (WGS) entry which is preliminary data.</text>
</comment>